<organism evidence="1">
    <name type="scientific">termite gut metagenome</name>
    <dbReference type="NCBI Taxonomy" id="433724"/>
    <lineage>
        <taxon>unclassified sequences</taxon>
        <taxon>metagenomes</taxon>
        <taxon>organismal metagenomes</taxon>
    </lineage>
</organism>
<comment type="caution">
    <text evidence="1">The sequence shown here is derived from an EMBL/GenBank/DDBJ whole genome shotgun (WGS) entry which is preliminary data.</text>
</comment>
<dbReference type="EMBL" id="SNRY01004886">
    <property type="protein sequence ID" value="KAA6316426.1"/>
    <property type="molecule type" value="Genomic_DNA"/>
</dbReference>
<protein>
    <submittedName>
        <fullName evidence="1">Uncharacterized protein</fullName>
    </submittedName>
</protein>
<name>A0A5J4Q3D3_9ZZZZ</name>
<reference evidence="1" key="1">
    <citation type="submission" date="2019-03" db="EMBL/GenBank/DDBJ databases">
        <title>Single cell metagenomics reveals metabolic interactions within the superorganism composed of flagellate Streblomastix strix and complex community of Bacteroidetes bacteria on its surface.</title>
        <authorList>
            <person name="Treitli S.C."/>
            <person name="Kolisko M."/>
            <person name="Husnik F."/>
            <person name="Keeling P."/>
            <person name="Hampl V."/>
        </authorList>
    </citation>
    <scope>NUCLEOTIDE SEQUENCE</scope>
    <source>
        <strain evidence="1">STM</strain>
    </source>
</reference>
<proteinExistence type="predicted"/>
<sequence>MRVDENGKKINDSYEVARSMKICKELEQEFNLIPLMKGQRESVKPQQKR</sequence>
<evidence type="ECO:0000313" key="1">
    <source>
        <dbReference type="EMBL" id="KAA6316426.1"/>
    </source>
</evidence>
<gene>
    <name evidence="1" type="ORF">EZS27_033261</name>
</gene>
<accession>A0A5J4Q3D3</accession>
<dbReference type="AlphaFoldDB" id="A0A5J4Q3D3"/>